<dbReference type="SUPFAM" id="SSF101898">
    <property type="entry name" value="NHL repeat"/>
    <property type="match status" value="1"/>
</dbReference>
<accession>I4EFB5</accession>
<name>I4EFB5_9BACT</name>
<organism evidence="2 3">
    <name type="scientific">Nitrolancea hollandica Lb</name>
    <dbReference type="NCBI Taxonomy" id="1129897"/>
    <lineage>
        <taxon>Bacteria</taxon>
        <taxon>Pseudomonadati</taxon>
        <taxon>Thermomicrobiota</taxon>
        <taxon>Thermomicrobia</taxon>
        <taxon>Sphaerobacterales</taxon>
        <taxon>Sphaerobacterineae</taxon>
        <taxon>Sphaerobacteraceae</taxon>
        <taxon>Nitrolancea</taxon>
    </lineage>
</organism>
<sequence length="442" mass="47919">MLPQLGKVERQFPDALVIIGVHSAKFPAERAGGSLRSAIQRYDIEHPVINDINFDVWAEYAIRAWPTLIFIDPEGRVIGQHEGEIDAGSLAATVQRLIEHYDKEGIISRASIPGIARMARPSGALAFPGKVLADAAGNRLFIADSGHNRIVVTRLDGAEPWMIGSGQPGLADGDAATAQFNHPQGMALAGDILYLADTRNHVIRRVDLASRQVETIAGTGEPGMSYASAGSARTIDLRSPWDVLLQGDTLYIAMAGMHQIWALDINESWLRPYAGDGREGLRDGRLETAWLAQPSGIDTDGTRLYVADSETSAIRTADLPPRDLVQTIVGIGLFEFGDVDGTGNQVRLQHPLGLAVGDGVVYVADSYNHKIKRLYPTERRCETWLGDGTPGDRDGVREAARFHEPGGVSLAGDRLYIADTNNHAIRVAELETGRVTTLRITL</sequence>
<dbReference type="Proteomes" id="UP000004221">
    <property type="component" value="Unassembled WGS sequence"/>
</dbReference>
<keyword evidence="1" id="KW-0677">Repeat</keyword>
<dbReference type="AlphaFoldDB" id="I4EFB5"/>
<proteinExistence type="predicted"/>
<gene>
    <name evidence="2" type="ORF">NITHO_2250005</name>
</gene>
<dbReference type="PANTHER" id="PTHR46388:SF2">
    <property type="entry name" value="NHL REPEAT-CONTAINING PROTEIN 2"/>
    <property type="match status" value="1"/>
</dbReference>
<evidence type="ECO:0008006" key="4">
    <source>
        <dbReference type="Google" id="ProtNLM"/>
    </source>
</evidence>
<dbReference type="Gene3D" id="3.40.30.10">
    <property type="entry name" value="Glutaredoxin"/>
    <property type="match status" value="1"/>
</dbReference>
<dbReference type="SUPFAM" id="SSF52833">
    <property type="entry name" value="Thioredoxin-like"/>
    <property type="match status" value="1"/>
</dbReference>
<dbReference type="InterPro" id="IPR045302">
    <property type="entry name" value="NHL2_NHL_rpt_dom"/>
</dbReference>
<dbReference type="InterPro" id="IPR001258">
    <property type="entry name" value="NHL_repeat"/>
</dbReference>
<dbReference type="Pfam" id="PF01436">
    <property type="entry name" value="NHL"/>
    <property type="match status" value="2"/>
</dbReference>
<dbReference type="Gene3D" id="2.120.10.30">
    <property type="entry name" value="TolB, C-terminal domain"/>
    <property type="match status" value="3"/>
</dbReference>
<evidence type="ECO:0000313" key="2">
    <source>
        <dbReference type="EMBL" id="CCF83377.1"/>
    </source>
</evidence>
<keyword evidence="3" id="KW-1185">Reference proteome</keyword>
<evidence type="ECO:0000256" key="1">
    <source>
        <dbReference type="ARBA" id="ARBA00022737"/>
    </source>
</evidence>
<comment type="caution">
    <text evidence="2">The sequence shown here is derived from an EMBL/GenBank/DDBJ whole genome shotgun (WGS) entry which is preliminary data.</text>
</comment>
<reference evidence="2 3" key="1">
    <citation type="journal article" date="2012" name="ISME J.">
        <title>Nitrification expanded: discovery, physiology and genomics of a nitrite-oxidizing bacterium from the phylum Chloroflexi.</title>
        <authorList>
            <person name="Sorokin D.Y."/>
            <person name="Lucker S."/>
            <person name="Vejmelkova D."/>
            <person name="Kostrikina N.A."/>
            <person name="Kleerebezem R."/>
            <person name="Rijpstra W.I."/>
            <person name="Damste J.S."/>
            <person name="Le Paslier D."/>
            <person name="Muyzer G."/>
            <person name="Wagner M."/>
            <person name="van Loosdrecht M.C."/>
            <person name="Daims H."/>
        </authorList>
    </citation>
    <scope>NUCLEOTIDE SEQUENCE [LARGE SCALE GENOMIC DNA]</scope>
    <source>
        <strain evidence="3">none</strain>
    </source>
</reference>
<evidence type="ECO:0000313" key="3">
    <source>
        <dbReference type="Proteomes" id="UP000004221"/>
    </source>
</evidence>
<dbReference type="EMBL" id="CAGS01000141">
    <property type="protein sequence ID" value="CCF83377.1"/>
    <property type="molecule type" value="Genomic_DNA"/>
</dbReference>
<dbReference type="InterPro" id="IPR036249">
    <property type="entry name" value="Thioredoxin-like_sf"/>
</dbReference>
<dbReference type="CDD" id="cd14951">
    <property type="entry name" value="NHL-2_like"/>
    <property type="match status" value="1"/>
</dbReference>
<dbReference type="InterPro" id="IPR011042">
    <property type="entry name" value="6-blade_b-propeller_TolB-like"/>
</dbReference>
<protein>
    <recommendedName>
        <fullName evidence="4">Alkyl hydroperoxide reductase</fullName>
    </recommendedName>
</protein>
<dbReference type="PANTHER" id="PTHR46388">
    <property type="entry name" value="NHL REPEAT-CONTAINING PROTEIN 2"/>
    <property type="match status" value="1"/>
</dbReference>